<comment type="caution">
    <text evidence="5">The sequence shown here is derived from an EMBL/GenBank/DDBJ whole genome shotgun (WGS) entry which is preliminary data.</text>
</comment>
<feature type="domain" description="LysM" evidence="4">
    <location>
        <begin position="406"/>
        <end position="450"/>
    </location>
</feature>
<organism evidence="5 6">
    <name type="scientific">Psychromonas aquatilis</name>
    <dbReference type="NCBI Taxonomy" id="2005072"/>
    <lineage>
        <taxon>Bacteria</taxon>
        <taxon>Pseudomonadati</taxon>
        <taxon>Pseudomonadota</taxon>
        <taxon>Gammaproteobacteria</taxon>
        <taxon>Alteromonadales</taxon>
        <taxon>Psychromonadaceae</taxon>
        <taxon>Psychromonas</taxon>
    </lineage>
</organism>
<evidence type="ECO:0000256" key="1">
    <source>
        <dbReference type="ARBA" id="ARBA00007734"/>
    </source>
</evidence>
<evidence type="ECO:0000256" key="2">
    <source>
        <dbReference type="SAM" id="MobiDB-lite"/>
    </source>
</evidence>
<dbReference type="EMBL" id="JBAKAZ010000002">
    <property type="protein sequence ID" value="MEL0628077.1"/>
    <property type="molecule type" value="Genomic_DNA"/>
</dbReference>
<reference evidence="5 6" key="1">
    <citation type="submission" date="2024-02" db="EMBL/GenBank/DDBJ databases">
        <title>Bacteria isolated from the canopy kelp, Nereocystis luetkeana.</title>
        <authorList>
            <person name="Pfister C.A."/>
            <person name="Younker I.T."/>
            <person name="Light S.H."/>
        </authorList>
    </citation>
    <scope>NUCLEOTIDE SEQUENCE [LARGE SCALE GENOMIC DNA]</scope>
    <source>
        <strain evidence="5 6">TI.1.05</strain>
    </source>
</reference>
<evidence type="ECO:0000256" key="3">
    <source>
        <dbReference type="SAM" id="SignalP"/>
    </source>
</evidence>
<feature type="signal peptide" evidence="3">
    <location>
        <begin position="1"/>
        <end position="20"/>
    </location>
</feature>
<dbReference type="PANTHER" id="PTHR33734">
    <property type="entry name" value="LYSM DOMAIN-CONTAINING GPI-ANCHORED PROTEIN 2"/>
    <property type="match status" value="1"/>
</dbReference>
<dbReference type="Pfam" id="PF01476">
    <property type="entry name" value="LysM"/>
    <property type="match status" value="3"/>
</dbReference>
<dbReference type="Pfam" id="PF01464">
    <property type="entry name" value="SLT"/>
    <property type="match status" value="1"/>
</dbReference>
<feature type="region of interest" description="Disordered" evidence="2">
    <location>
        <begin position="27"/>
        <end position="52"/>
    </location>
</feature>
<comment type="similarity">
    <text evidence="1">Belongs to the transglycosylase Slt family.</text>
</comment>
<feature type="domain" description="LysM" evidence="4">
    <location>
        <begin position="463"/>
        <end position="507"/>
    </location>
</feature>
<dbReference type="SUPFAM" id="SSF54106">
    <property type="entry name" value="LysM domain"/>
    <property type="match status" value="3"/>
</dbReference>
<dbReference type="Gene3D" id="3.10.350.10">
    <property type="entry name" value="LysM domain"/>
    <property type="match status" value="3"/>
</dbReference>
<dbReference type="SUPFAM" id="SSF53955">
    <property type="entry name" value="Lysozyme-like"/>
    <property type="match status" value="1"/>
</dbReference>
<dbReference type="InterPro" id="IPR036779">
    <property type="entry name" value="LysM_dom_sf"/>
</dbReference>
<name>A0ABU9GL74_9GAMM</name>
<dbReference type="Gene3D" id="1.10.530.10">
    <property type="match status" value="1"/>
</dbReference>
<proteinExistence type="inferred from homology"/>
<dbReference type="PROSITE" id="PS51257">
    <property type="entry name" value="PROKAR_LIPOPROTEIN"/>
    <property type="match status" value="1"/>
</dbReference>
<gene>
    <name evidence="5" type="ORF">V6256_00535</name>
</gene>
<feature type="chain" id="PRO_5045884915" evidence="3">
    <location>
        <begin position="21"/>
        <end position="514"/>
    </location>
</feature>
<dbReference type="CDD" id="cd00118">
    <property type="entry name" value="LysM"/>
    <property type="match status" value="3"/>
</dbReference>
<dbReference type="RefSeq" id="WP_341596017.1">
    <property type="nucleotide sequence ID" value="NZ_JBAKAZ010000002.1"/>
</dbReference>
<evidence type="ECO:0000259" key="4">
    <source>
        <dbReference type="PROSITE" id="PS51782"/>
    </source>
</evidence>
<dbReference type="SMART" id="SM00257">
    <property type="entry name" value="LysM"/>
    <property type="match status" value="3"/>
</dbReference>
<keyword evidence="3" id="KW-0732">Signal</keyword>
<dbReference type="PROSITE" id="PS51782">
    <property type="entry name" value="LYSM"/>
    <property type="match status" value="3"/>
</dbReference>
<dbReference type="PANTHER" id="PTHR33734:SF22">
    <property type="entry name" value="MEMBRANE-BOUND LYTIC MUREIN TRANSGLYCOSYLASE D"/>
    <property type="match status" value="1"/>
</dbReference>
<dbReference type="InterPro" id="IPR023346">
    <property type="entry name" value="Lysozyme-like_dom_sf"/>
</dbReference>
<sequence>MKLIFTLFFIFMLSACQMLSTTEPVSSEASITGSSNNQPNSTNLNKSINTPSNHQKNYENVWLKLAENFDFEVPENERIKKQRDYFLSHPNYLKRVSKRAEPFLWLIVDRIEKNDLPLELALLPVIESTFDPFARSHAGAVGLWQFMPTSGARFGLQQNEWYDGRRDVVASTEGALKYMQFLHRFLGEDWLYAVAAYNSGEGTVQNAVRKNKRQNKPADYWNLNLPRETELYVPKLLALIDILRNHEQYNIELPYIPNQKVLSYVDTGSQIDLDFAAELAGLSFSEIELLNPAFKLRATSPNGPHKLLLPNDSVAQFQTKLAKVNKNGRVHWNKYLVKSGDSLSVIAQKKNTTVHMLKEVNHLNSELLKIGQPLLIPQMSLSQQQLLANQKHARGKKFDTSNKQKIVHRVTKGDTLWELSKFYKVSSIDIAKWNNFPVSQNLSLGQKLTIWKGFVAKKSQKRVTYHVLSGDSLGVIAQKFQVKTADLMRWNNLNEKQYIQPGQKLNIYVTKTSS</sequence>
<dbReference type="PROSITE" id="PS00922">
    <property type="entry name" value="TRANSGLYCOSYLASE"/>
    <property type="match status" value="1"/>
</dbReference>
<dbReference type="InterPro" id="IPR000189">
    <property type="entry name" value="Transglyc_AS"/>
</dbReference>
<protein>
    <submittedName>
        <fullName evidence="5">LysM peptidoglycan-binding domain-containing protein</fullName>
    </submittedName>
</protein>
<keyword evidence="6" id="KW-1185">Reference proteome</keyword>
<dbReference type="CDD" id="cd16894">
    <property type="entry name" value="MltD-like"/>
    <property type="match status" value="1"/>
</dbReference>
<evidence type="ECO:0000313" key="6">
    <source>
        <dbReference type="Proteomes" id="UP001369082"/>
    </source>
</evidence>
<feature type="domain" description="LysM" evidence="4">
    <location>
        <begin position="333"/>
        <end position="376"/>
    </location>
</feature>
<dbReference type="InterPro" id="IPR008258">
    <property type="entry name" value="Transglycosylase_SLT_dom_1"/>
</dbReference>
<dbReference type="InterPro" id="IPR018392">
    <property type="entry name" value="LysM"/>
</dbReference>
<evidence type="ECO:0000313" key="5">
    <source>
        <dbReference type="EMBL" id="MEL0628077.1"/>
    </source>
</evidence>
<accession>A0ABU9GL74</accession>
<dbReference type="Proteomes" id="UP001369082">
    <property type="component" value="Unassembled WGS sequence"/>
</dbReference>